<reference evidence="3" key="1">
    <citation type="journal article" date="2013" name="Nat. Genet.">
        <title>The duck genome and transcriptome provide insight into an avian influenza virus reservoir species.</title>
        <authorList>
            <person name="Huang Y."/>
            <person name="Li Y."/>
            <person name="Burt D.W."/>
            <person name="Chen H."/>
            <person name="Zhang Y."/>
            <person name="Qian W."/>
            <person name="Kim H."/>
            <person name="Gan S."/>
            <person name="Zhao Y."/>
            <person name="Li J."/>
            <person name="Yi K."/>
            <person name="Feng H."/>
            <person name="Zhu P."/>
            <person name="Li B."/>
            <person name="Liu Q."/>
            <person name="Fairley S."/>
            <person name="Magor K.E."/>
            <person name="Du Z."/>
            <person name="Hu X."/>
            <person name="Goodman L."/>
            <person name="Tafer H."/>
            <person name="Vignal A."/>
            <person name="Lee T."/>
            <person name="Kim K.W."/>
            <person name="Sheng Z."/>
            <person name="An Y."/>
            <person name="Searle S."/>
            <person name="Herrero J."/>
            <person name="Groenen M.A."/>
            <person name="Crooijmans R.P."/>
            <person name="Faraut T."/>
            <person name="Cai Q."/>
            <person name="Webster R.G."/>
            <person name="Aldridge J.R."/>
            <person name="Warren W.C."/>
            <person name="Bartschat S."/>
            <person name="Kehr S."/>
            <person name="Marz M."/>
            <person name="Stadler P.F."/>
            <person name="Smith J."/>
            <person name="Kraus R.H."/>
            <person name="Zhao Y."/>
            <person name="Ren L."/>
            <person name="Fei J."/>
            <person name="Morisson M."/>
            <person name="Kaiser P."/>
            <person name="Griffin D.K."/>
            <person name="Rao M."/>
            <person name="Pitel F."/>
            <person name="Wang J."/>
            <person name="Li N."/>
        </authorList>
    </citation>
    <scope>NUCLEOTIDE SEQUENCE [LARGE SCALE GENOMIC DNA]</scope>
</reference>
<evidence type="ECO:0000313" key="2">
    <source>
        <dbReference type="EMBL" id="EOA98659.1"/>
    </source>
</evidence>
<feature type="compositionally biased region" description="Basic and acidic residues" evidence="1">
    <location>
        <begin position="112"/>
        <end position="127"/>
    </location>
</feature>
<gene>
    <name evidence="2" type="ORF">Anapl_17028</name>
</gene>
<evidence type="ECO:0000313" key="3">
    <source>
        <dbReference type="Proteomes" id="UP000296049"/>
    </source>
</evidence>
<proteinExistence type="predicted"/>
<organism evidence="2 3">
    <name type="scientific">Anas platyrhynchos</name>
    <name type="common">Mallard</name>
    <name type="synonym">Anas boschas</name>
    <dbReference type="NCBI Taxonomy" id="8839"/>
    <lineage>
        <taxon>Eukaryota</taxon>
        <taxon>Metazoa</taxon>
        <taxon>Chordata</taxon>
        <taxon>Craniata</taxon>
        <taxon>Vertebrata</taxon>
        <taxon>Euteleostomi</taxon>
        <taxon>Archelosauria</taxon>
        <taxon>Archosauria</taxon>
        <taxon>Dinosauria</taxon>
        <taxon>Saurischia</taxon>
        <taxon>Theropoda</taxon>
        <taxon>Coelurosauria</taxon>
        <taxon>Aves</taxon>
        <taxon>Neognathae</taxon>
        <taxon>Galloanserae</taxon>
        <taxon>Anseriformes</taxon>
        <taxon>Anatidae</taxon>
        <taxon>Anatinae</taxon>
        <taxon>Anas</taxon>
    </lineage>
</organism>
<name>R0LB20_ANAPL</name>
<feature type="region of interest" description="Disordered" evidence="1">
    <location>
        <begin position="112"/>
        <end position="135"/>
    </location>
</feature>
<evidence type="ECO:0000256" key="1">
    <source>
        <dbReference type="SAM" id="MobiDB-lite"/>
    </source>
</evidence>
<dbReference type="EMBL" id="KB743450">
    <property type="protein sequence ID" value="EOA98659.1"/>
    <property type="molecule type" value="Genomic_DNA"/>
</dbReference>
<accession>R0LB20</accession>
<dbReference type="Proteomes" id="UP000296049">
    <property type="component" value="Unassembled WGS sequence"/>
</dbReference>
<protein>
    <submittedName>
        <fullName evidence="2">Uncharacterized protein</fullName>
    </submittedName>
</protein>
<sequence>MLPNEGVIKRFYYKPNTNIYRNTSNVTGRTEHNVKRLKQKENQGLLGQTDQVQPQCCTDAALACCSAVSPFITTSPTYQDSHLKNLMVENTDLEITPYNLILLTVNKNETTTEREMRVETEEAETRNQRVNKHTSSQCRLVKEQESFVQGDMSKALPQADSRRFILIGHFSTADKIKFLSESNLYPSFSSSSTQFFPTTDKRHRNKKRIHNKIQEKCKRLVTVPWFQHYLETYDNWGQVISALRGANLDRPQAKKKEVTSVFDLADIHKAALLD</sequence>
<keyword evidence="3" id="KW-1185">Reference proteome</keyword>
<dbReference type="AlphaFoldDB" id="R0LB20"/>